<dbReference type="CDD" id="cd11773">
    <property type="entry name" value="SH3_Sla1p_1"/>
    <property type="match status" value="1"/>
</dbReference>
<keyword evidence="9" id="KW-0009">Actin-binding</keyword>
<dbReference type="OrthoDB" id="5971719at2759"/>
<feature type="compositionally biased region" description="Low complexity" evidence="12">
    <location>
        <begin position="596"/>
        <end position="610"/>
    </location>
</feature>
<protein>
    <recommendedName>
        <fullName evidence="5">Actin cytoskeleton-regulatory complex protein SLA1</fullName>
    </recommendedName>
</protein>
<evidence type="ECO:0000256" key="4">
    <source>
        <dbReference type="ARBA" id="ARBA00007948"/>
    </source>
</evidence>
<proteinExistence type="inferred from homology"/>
<dbReference type="GO" id="GO:0055037">
    <property type="term" value="C:recycling endosome"/>
    <property type="evidence" value="ECO:0007669"/>
    <property type="project" value="TreeGrafter"/>
</dbReference>
<feature type="compositionally biased region" description="Polar residues" evidence="12">
    <location>
        <begin position="933"/>
        <end position="948"/>
    </location>
</feature>
<evidence type="ECO:0000313" key="14">
    <source>
        <dbReference type="EMBL" id="THV08589.1"/>
    </source>
</evidence>
<dbReference type="Pfam" id="PF24081">
    <property type="entry name" value="PH_SLA1"/>
    <property type="match status" value="1"/>
</dbReference>
<feature type="compositionally biased region" description="Polar residues" evidence="12">
    <location>
        <begin position="755"/>
        <end position="765"/>
    </location>
</feature>
<dbReference type="InterPro" id="IPR035800">
    <property type="entry name" value="Sla1_SH3_1"/>
</dbReference>
<sequence>MSSDPYLAVLKASYDYDPQSDDEISVKEDQILFLLERTDDDWWKVKVKTSDDSGPSGLVPAAYVEQAEHSSIVKALYDYEASAPGELTVQEDEVLLAFNAEDEWLLVQSTKEGGKAGLVPVNYVETHSEEEAQSVAPSIVIPPSPPPVASTYVDPAERVSHNKVNSADEIKTWSISELDKKGKKIKGTLGIGNGAVFFASETSKAAVQKWQTSDIDNISIEKSKHVRFDVGGATPTNLHFHAGSKDNAEAIVEKLKSSKSISSASSSSAAEPAATPEPKVVKPSQIDVTKKASVHFSPASPDIIPPRSPSPEEDEEDYGTVNGIDHADGEAAVALYDFKADGDDELTVSEGDQLVVIEKDGDEWWKCRNVHHQEGMVPASYVELSAPNGAGTSGKPSHQEEEEEEEEEEEDDSAAVAAQAAAAAAEEKARADAAAKAAAEAERARAEREEREKKEKRKQEAARAAAAAEAERKKRQEAAAARAQSSPSPQGRPESSGSKKAERPSSTSGSGRLNENGRPPADQVRTWHDRSGQFRVDAALLNYKDGKLRLHKTNGVIVEVPSEKMSVEDMKYVERLMAKKSRPPADDDNIPLATLQRSQSQARPRSSQQPKKGPTIDWFEFFLSAGCDIDDCTRYAASFERDKIDEAILPDITESTMRSLGLREGDIIRVTKVIEKRKPQEPRSDKRQEQIARDEEYARQLQAQENGGGSATRGPTNLFTNGPDGSLKPGRRGRPTPSKSLPVNVDLNAIGAVSEQMQRTTSPQLLSPDGTGRPSSAAPVQPPPRSSSAAPATSGFDDDAWTNRPSSTKPLTPNPAASVPRAPSAPPATTPAATAPETQAQSPPQPSPAPIIATASAPTTTAPTPPMAMGPPSLAKTTEADIFDQLARLEQIRKTTPAQVPPPTVQSPPVAPSPPVASPPPAGFASGMGMGNSPLTMSQHLQNQQTGVYNGPRGPFAPVPANQALLQPLIPTQTGFNSFVPTRPASSPLGTLNSQSTGFPGQQPLASQPTGFPGMQQPMMSQPTGMPFGGMNNMSGMGGMSGMNGMNAPNPFGSGSTFSPVMSNPTGFNPGFGQFNNGMSSPPPVPSNSNNNNSANPANIFAQMKSGTFATENDTSVPQSADKYNALRPQPTGWGTFGQGSYVGGF</sequence>
<dbReference type="Proteomes" id="UP000297245">
    <property type="component" value="Unassembled WGS sequence"/>
</dbReference>
<dbReference type="GO" id="GO:0030479">
    <property type="term" value="C:actin cortical patch"/>
    <property type="evidence" value="ECO:0007669"/>
    <property type="project" value="UniProtKB-SubCell"/>
</dbReference>
<dbReference type="SUPFAM" id="SSF50044">
    <property type="entry name" value="SH3-domain"/>
    <property type="match status" value="3"/>
</dbReference>
<evidence type="ECO:0000256" key="5">
    <source>
        <dbReference type="ARBA" id="ARBA00020357"/>
    </source>
</evidence>
<dbReference type="GO" id="GO:0010008">
    <property type="term" value="C:endosome membrane"/>
    <property type="evidence" value="ECO:0007669"/>
    <property type="project" value="UniProtKB-SubCell"/>
</dbReference>
<comment type="subcellular location">
    <subcellularLocation>
        <location evidence="3">Cell membrane</location>
        <topology evidence="3">Peripheral membrane protein</topology>
        <orientation evidence="3">Cytoplasmic side</orientation>
    </subcellularLocation>
    <subcellularLocation>
        <location evidence="2">Cytoplasm</location>
        <location evidence="2">Cytoskeleton</location>
        <location evidence="2">Actin patch</location>
    </subcellularLocation>
    <subcellularLocation>
        <location evidence="1">Endosome membrane</location>
        <topology evidence="1">Peripheral membrane protein</topology>
        <orientation evidence="1">Cytoplasmic side</orientation>
    </subcellularLocation>
</comment>
<dbReference type="GO" id="GO:0003779">
    <property type="term" value="F:actin binding"/>
    <property type="evidence" value="ECO:0007669"/>
    <property type="project" value="UniProtKB-KW"/>
</dbReference>
<evidence type="ECO:0000256" key="9">
    <source>
        <dbReference type="ARBA" id="ARBA00023203"/>
    </source>
</evidence>
<feature type="domain" description="SH3" evidence="13">
    <location>
        <begin position="70"/>
        <end position="129"/>
    </location>
</feature>
<evidence type="ECO:0000256" key="12">
    <source>
        <dbReference type="SAM" id="MobiDB-lite"/>
    </source>
</evidence>
<dbReference type="InterPro" id="IPR056996">
    <property type="entry name" value="PH_SLA1"/>
</dbReference>
<feature type="compositionally biased region" description="Low complexity" evidence="12">
    <location>
        <begin position="850"/>
        <end position="862"/>
    </location>
</feature>
<organism evidence="14 15">
    <name type="scientific">Dendrothele bispora (strain CBS 962.96)</name>
    <dbReference type="NCBI Taxonomy" id="1314807"/>
    <lineage>
        <taxon>Eukaryota</taxon>
        <taxon>Fungi</taxon>
        <taxon>Dikarya</taxon>
        <taxon>Basidiomycota</taxon>
        <taxon>Agaricomycotina</taxon>
        <taxon>Agaricomycetes</taxon>
        <taxon>Agaricomycetidae</taxon>
        <taxon>Agaricales</taxon>
        <taxon>Agaricales incertae sedis</taxon>
        <taxon>Dendrothele</taxon>
    </lineage>
</organism>
<dbReference type="InterPro" id="IPR007131">
    <property type="entry name" value="SHD1"/>
</dbReference>
<keyword evidence="8" id="KW-0967">Endosome</keyword>
<feature type="compositionally biased region" description="Low complexity" evidence="12">
    <location>
        <begin position="830"/>
        <end position="842"/>
    </location>
</feature>
<feature type="region of interest" description="Disordered" evidence="12">
    <location>
        <begin position="578"/>
        <end position="613"/>
    </location>
</feature>
<dbReference type="Gene3D" id="2.30.30.700">
    <property type="entry name" value="SLA1 homology domain 1"/>
    <property type="match status" value="1"/>
</dbReference>
<feature type="region of interest" description="Disordered" evidence="12">
    <location>
        <begin position="1074"/>
        <end position="1146"/>
    </location>
</feature>
<keyword evidence="10" id="KW-0206">Cytoskeleton</keyword>
<keyword evidence="15" id="KW-1185">Reference proteome</keyword>
<evidence type="ECO:0000313" key="15">
    <source>
        <dbReference type="Proteomes" id="UP000297245"/>
    </source>
</evidence>
<dbReference type="AlphaFoldDB" id="A0A4S8N0J7"/>
<dbReference type="InterPro" id="IPR036028">
    <property type="entry name" value="SH3-like_dom_sf"/>
</dbReference>
<feature type="compositionally biased region" description="Low complexity" evidence="12">
    <location>
        <begin position="262"/>
        <end position="274"/>
    </location>
</feature>
<comment type="similarity">
    <text evidence="4">Belongs to the SLA1 family.</text>
</comment>
<evidence type="ECO:0000256" key="8">
    <source>
        <dbReference type="ARBA" id="ARBA00022753"/>
    </source>
</evidence>
<name>A0A4S8N0J7_DENBC</name>
<dbReference type="Gene3D" id="1.10.150.50">
    <property type="entry name" value="Transcription Factor, Ets-1"/>
    <property type="match status" value="1"/>
</dbReference>
<dbReference type="EMBL" id="ML179035">
    <property type="protein sequence ID" value="THV08589.1"/>
    <property type="molecule type" value="Genomic_DNA"/>
</dbReference>
<dbReference type="GO" id="GO:0042802">
    <property type="term" value="F:identical protein binding"/>
    <property type="evidence" value="ECO:0007669"/>
    <property type="project" value="InterPro"/>
</dbReference>
<keyword evidence="6 11" id="KW-0728">SH3 domain</keyword>
<gene>
    <name evidence="14" type="ORF">K435DRAFT_772053</name>
</gene>
<evidence type="ECO:0000256" key="3">
    <source>
        <dbReference type="ARBA" id="ARBA00004413"/>
    </source>
</evidence>
<feature type="compositionally biased region" description="Pro residues" evidence="12">
    <location>
        <begin position="899"/>
        <end position="922"/>
    </location>
</feature>
<dbReference type="GO" id="GO:0005886">
    <property type="term" value="C:plasma membrane"/>
    <property type="evidence" value="ECO:0007669"/>
    <property type="project" value="UniProtKB-SubCell"/>
</dbReference>
<dbReference type="GO" id="GO:0006897">
    <property type="term" value="P:endocytosis"/>
    <property type="evidence" value="ECO:0007669"/>
    <property type="project" value="UniProtKB-KW"/>
</dbReference>
<reference evidence="14 15" key="1">
    <citation type="journal article" date="2019" name="Nat. Ecol. Evol.">
        <title>Megaphylogeny resolves global patterns of mushroom evolution.</title>
        <authorList>
            <person name="Varga T."/>
            <person name="Krizsan K."/>
            <person name="Foldi C."/>
            <person name="Dima B."/>
            <person name="Sanchez-Garcia M."/>
            <person name="Sanchez-Ramirez S."/>
            <person name="Szollosi G.J."/>
            <person name="Szarkandi J.G."/>
            <person name="Papp V."/>
            <person name="Albert L."/>
            <person name="Andreopoulos W."/>
            <person name="Angelini C."/>
            <person name="Antonin V."/>
            <person name="Barry K.W."/>
            <person name="Bougher N.L."/>
            <person name="Buchanan P."/>
            <person name="Buyck B."/>
            <person name="Bense V."/>
            <person name="Catcheside P."/>
            <person name="Chovatia M."/>
            <person name="Cooper J."/>
            <person name="Damon W."/>
            <person name="Desjardin D."/>
            <person name="Finy P."/>
            <person name="Geml J."/>
            <person name="Haridas S."/>
            <person name="Hughes K."/>
            <person name="Justo A."/>
            <person name="Karasinski D."/>
            <person name="Kautmanova I."/>
            <person name="Kiss B."/>
            <person name="Kocsube S."/>
            <person name="Kotiranta H."/>
            <person name="LaButti K.M."/>
            <person name="Lechner B.E."/>
            <person name="Liimatainen K."/>
            <person name="Lipzen A."/>
            <person name="Lukacs Z."/>
            <person name="Mihaltcheva S."/>
            <person name="Morgado L.N."/>
            <person name="Niskanen T."/>
            <person name="Noordeloos M.E."/>
            <person name="Ohm R.A."/>
            <person name="Ortiz-Santana B."/>
            <person name="Ovrebo C."/>
            <person name="Racz N."/>
            <person name="Riley R."/>
            <person name="Savchenko A."/>
            <person name="Shiryaev A."/>
            <person name="Soop K."/>
            <person name="Spirin V."/>
            <person name="Szebenyi C."/>
            <person name="Tomsovsky M."/>
            <person name="Tulloss R.E."/>
            <person name="Uehling J."/>
            <person name="Grigoriev I.V."/>
            <person name="Vagvolgyi C."/>
            <person name="Papp T."/>
            <person name="Martin F.M."/>
            <person name="Miettinen O."/>
            <person name="Hibbett D.S."/>
            <person name="Nagy L.G."/>
        </authorList>
    </citation>
    <scope>NUCLEOTIDE SEQUENCE [LARGE SCALE GENOMIC DNA]</scope>
    <source>
        <strain evidence="14 15">CBS 962.96</strain>
    </source>
</reference>
<evidence type="ECO:0000256" key="7">
    <source>
        <dbReference type="ARBA" id="ARBA00022583"/>
    </source>
</evidence>
<feature type="region of interest" description="Disordered" evidence="12">
    <location>
        <begin position="262"/>
        <end position="321"/>
    </location>
</feature>
<dbReference type="Gene3D" id="2.30.30.40">
    <property type="entry name" value="SH3 Domains"/>
    <property type="match status" value="3"/>
</dbReference>
<evidence type="ECO:0000256" key="10">
    <source>
        <dbReference type="ARBA" id="ARBA00023212"/>
    </source>
</evidence>
<accession>A0A4S8N0J7</accession>
<dbReference type="GO" id="GO:0030674">
    <property type="term" value="F:protein-macromolecule adaptor activity"/>
    <property type="evidence" value="ECO:0007669"/>
    <property type="project" value="InterPro"/>
</dbReference>
<evidence type="ECO:0000256" key="11">
    <source>
        <dbReference type="PROSITE-ProRule" id="PRU00192"/>
    </source>
</evidence>
<feature type="compositionally biased region" description="Polar residues" evidence="12">
    <location>
        <begin position="504"/>
        <end position="513"/>
    </location>
</feature>
<dbReference type="InterPro" id="IPR001452">
    <property type="entry name" value="SH3_domain"/>
</dbReference>
<feature type="region of interest" description="Disordered" evidence="12">
    <location>
        <begin position="384"/>
        <end position="529"/>
    </location>
</feature>
<dbReference type="GO" id="GO:0043130">
    <property type="term" value="F:ubiquitin binding"/>
    <property type="evidence" value="ECO:0007669"/>
    <property type="project" value="InterPro"/>
</dbReference>
<feature type="domain" description="SH3" evidence="13">
    <location>
        <begin position="327"/>
        <end position="387"/>
    </location>
</feature>
<feature type="compositionally biased region" description="Basic and acidic residues" evidence="12">
    <location>
        <begin position="425"/>
        <end position="461"/>
    </location>
</feature>
<dbReference type="PANTHER" id="PTHR15735:SF21">
    <property type="entry name" value="PROTEIN NERVOUS WRECK"/>
    <property type="match status" value="1"/>
</dbReference>
<feature type="compositionally biased region" description="Polar residues" evidence="12">
    <location>
        <begin position="484"/>
        <end position="496"/>
    </location>
</feature>
<dbReference type="PROSITE" id="PS50002">
    <property type="entry name" value="SH3"/>
    <property type="match status" value="3"/>
</dbReference>
<evidence type="ECO:0000259" key="13">
    <source>
        <dbReference type="PROSITE" id="PS50002"/>
    </source>
</evidence>
<feature type="compositionally biased region" description="Acidic residues" evidence="12">
    <location>
        <begin position="400"/>
        <end position="413"/>
    </location>
</feature>
<dbReference type="SMART" id="SM00326">
    <property type="entry name" value="SH3"/>
    <property type="match status" value="3"/>
</dbReference>
<evidence type="ECO:0000256" key="2">
    <source>
        <dbReference type="ARBA" id="ARBA00004134"/>
    </source>
</evidence>
<feature type="compositionally biased region" description="Low complexity" evidence="12">
    <location>
        <begin position="1087"/>
        <end position="1099"/>
    </location>
</feature>
<evidence type="ECO:0000256" key="1">
    <source>
        <dbReference type="ARBA" id="ARBA00004125"/>
    </source>
</evidence>
<dbReference type="Pfam" id="PF14604">
    <property type="entry name" value="SH3_9"/>
    <property type="match status" value="2"/>
</dbReference>
<evidence type="ECO:0000256" key="6">
    <source>
        <dbReference type="ARBA" id="ARBA00022443"/>
    </source>
</evidence>
<dbReference type="InterPro" id="IPR013761">
    <property type="entry name" value="SAM/pointed_sf"/>
</dbReference>
<feature type="compositionally biased region" description="Low complexity" evidence="12">
    <location>
        <begin position="414"/>
        <end position="424"/>
    </location>
</feature>
<feature type="compositionally biased region" description="Polar residues" evidence="12">
    <location>
        <begin position="1105"/>
        <end position="1119"/>
    </location>
</feature>
<feature type="region of interest" description="Disordered" evidence="12">
    <location>
        <begin position="895"/>
        <end position="955"/>
    </location>
</feature>
<dbReference type="GO" id="GO:0030833">
    <property type="term" value="P:regulation of actin filament polymerization"/>
    <property type="evidence" value="ECO:0007669"/>
    <property type="project" value="TreeGrafter"/>
</dbReference>
<keyword evidence="10" id="KW-0963">Cytoplasm</keyword>
<keyword evidence="7" id="KW-0254">Endocytosis</keyword>
<feature type="compositionally biased region" description="Gly residues" evidence="12">
    <location>
        <begin position="1135"/>
        <end position="1146"/>
    </location>
</feature>
<feature type="domain" description="SH3" evidence="13">
    <location>
        <begin position="5"/>
        <end position="69"/>
    </location>
</feature>
<dbReference type="PANTHER" id="PTHR15735">
    <property type="entry name" value="FCH AND DOUBLE SH3 DOMAINS PROTEIN"/>
    <property type="match status" value="1"/>
</dbReference>
<dbReference type="Pfam" id="PF03983">
    <property type="entry name" value="SHD1"/>
    <property type="match status" value="1"/>
</dbReference>
<feature type="region of interest" description="Disordered" evidence="12">
    <location>
        <begin position="701"/>
        <end position="874"/>
    </location>
</feature>
<dbReference type="Pfam" id="PF00018">
    <property type="entry name" value="SH3_1"/>
    <property type="match status" value="1"/>
</dbReference>